<dbReference type="PANTHER" id="PTHR43731:SF9">
    <property type="entry name" value="SLR1461 PROTEIN"/>
    <property type="match status" value="1"/>
</dbReference>
<dbReference type="PANTHER" id="PTHR43731">
    <property type="entry name" value="RHOMBOID PROTEASE"/>
    <property type="match status" value="1"/>
</dbReference>
<feature type="transmembrane region" description="Helical" evidence="5">
    <location>
        <begin position="125"/>
        <end position="146"/>
    </location>
</feature>
<dbReference type="Proteomes" id="UP000533598">
    <property type="component" value="Unassembled WGS sequence"/>
</dbReference>
<dbReference type="Pfam" id="PF01694">
    <property type="entry name" value="Rhomboid"/>
    <property type="match status" value="1"/>
</dbReference>
<dbReference type="EMBL" id="JACHMH010000001">
    <property type="protein sequence ID" value="MBB4682372.1"/>
    <property type="molecule type" value="Genomic_DNA"/>
</dbReference>
<dbReference type="Gene3D" id="1.20.1540.10">
    <property type="entry name" value="Rhomboid-like"/>
    <property type="match status" value="1"/>
</dbReference>
<reference evidence="7 8" key="1">
    <citation type="submission" date="2020-08" db="EMBL/GenBank/DDBJ databases">
        <title>Sequencing the genomes of 1000 actinobacteria strains.</title>
        <authorList>
            <person name="Klenk H.-P."/>
        </authorList>
    </citation>
    <scope>NUCLEOTIDE SEQUENCE [LARGE SCALE GENOMIC DNA]</scope>
    <source>
        <strain evidence="7 8">DSM 44230</strain>
    </source>
</reference>
<evidence type="ECO:0000256" key="1">
    <source>
        <dbReference type="ARBA" id="ARBA00004141"/>
    </source>
</evidence>
<dbReference type="GO" id="GO:0016020">
    <property type="term" value="C:membrane"/>
    <property type="evidence" value="ECO:0007669"/>
    <property type="project" value="UniProtKB-SubCell"/>
</dbReference>
<feature type="transmembrane region" description="Helical" evidence="5">
    <location>
        <begin position="25"/>
        <end position="46"/>
    </location>
</feature>
<gene>
    <name evidence="7" type="ORF">HNR67_008490</name>
</gene>
<feature type="transmembrane region" description="Helical" evidence="5">
    <location>
        <begin position="66"/>
        <end position="94"/>
    </location>
</feature>
<comment type="subcellular location">
    <subcellularLocation>
        <location evidence="1">Membrane</location>
        <topology evidence="1">Multi-pass membrane protein</topology>
    </subcellularLocation>
</comment>
<evidence type="ECO:0000313" key="8">
    <source>
        <dbReference type="Proteomes" id="UP000533598"/>
    </source>
</evidence>
<keyword evidence="7" id="KW-0645">Protease</keyword>
<evidence type="ECO:0000259" key="6">
    <source>
        <dbReference type="Pfam" id="PF01694"/>
    </source>
</evidence>
<dbReference type="InterPro" id="IPR022764">
    <property type="entry name" value="Peptidase_S54_rhomboid_dom"/>
</dbReference>
<protein>
    <submittedName>
        <fullName evidence="7">Membrane associated rhomboid family serine protease</fullName>
    </submittedName>
</protein>
<organism evidence="7 8">
    <name type="scientific">Crossiella cryophila</name>
    <dbReference type="NCBI Taxonomy" id="43355"/>
    <lineage>
        <taxon>Bacteria</taxon>
        <taxon>Bacillati</taxon>
        <taxon>Actinomycetota</taxon>
        <taxon>Actinomycetes</taxon>
        <taxon>Pseudonocardiales</taxon>
        <taxon>Pseudonocardiaceae</taxon>
        <taxon>Crossiella</taxon>
    </lineage>
</organism>
<accession>A0A7W7FYI7</accession>
<feature type="transmembrane region" description="Helical" evidence="5">
    <location>
        <begin position="177"/>
        <end position="195"/>
    </location>
</feature>
<dbReference type="GO" id="GO:0006508">
    <property type="term" value="P:proteolysis"/>
    <property type="evidence" value="ECO:0007669"/>
    <property type="project" value="UniProtKB-KW"/>
</dbReference>
<keyword evidence="3 5" id="KW-1133">Transmembrane helix</keyword>
<evidence type="ECO:0000313" key="7">
    <source>
        <dbReference type="EMBL" id="MBB4682372.1"/>
    </source>
</evidence>
<dbReference type="SUPFAM" id="SSF144091">
    <property type="entry name" value="Rhomboid-like"/>
    <property type="match status" value="1"/>
</dbReference>
<evidence type="ECO:0000256" key="2">
    <source>
        <dbReference type="ARBA" id="ARBA00022692"/>
    </source>
</evidence>
<dbReference type="InterPro" id="IPR035952">
    <property type="entry name" value="Rhomboid-like_sf"/>
</dbReference>
<name>A0A7W7FYI7_9PSEU</name>
<feature type="transmembrane region" description="Helical" evidence="5">
    <location>
        <begin position="101"/>
        <end position="119"/>
    </location>
</feature>
<feature type="domain" description="Peptidase S54 rhomboid" evidence="6">
    <location>
        <begin position="67"/>
        <end position="197"/>
    </location>
</feature>
<evidence type="ECO:0000256" key="3">
    <source>
        <dbReference type="ARBA" id="ARBA00022989"/>
    </source>
</evidence>
<dbReference type="AlphaFoldDB" id="A0A7W7FYI7"/>
<evidence type="ECO:0000256" key="4">
    <source>
        <dbReference type="ARBA" id="ARBA00023136"/>
    </source>
</evidence>
<dbReference type="InterPro" id="IPR050925">
    <property type="entry name" value="Rhomboid_protease_S54"/>
</dbReference>
<keyword evidence="2 5" id="KW-0812">Transmembrane</keyword>
<sequence length="209" mass="22139">MQPLPVPTPPRDDSGRIFPAQPKQAAIVILGFAALLYLLELIDAIFGHALDLGGIVPREWSGLDGVLWAPLLHLGWDHLAANTVPLLVLGFLCFAGGLRQFVAVTATVWIVGGLGTWLTGESGSIHLGASGLIFGWLTFLLVRGIFVRRALPILLAVVLFFFYGYLLWGVLPGTPGVSWQGHLFGAVAGVVAGWLSGRASRRPAGSGLA</sequence>
<dbReference type="GO" id="GO:0004252">
    <property type="term" value="F:serine-type endopeptidase activity"/>
    <property type="evidence" value="ECO:0007669"/>
    <property type="project" value="InterPro"/>
</dbReference>
<dbReference type="RefSeq" id="WP_312989401.1">
    <property type="nucleotide sequence ID" value="NZ_BAAAUI010000007.1"/>
</dbReference>
<keyword evidence="8" id="KW-1185">Reference proteome</keyword>
<evidence type="ECO:0000256" key="5">
    <source>
        <dbReference type="SAM" id="Phobius"/>
    </source>
</evidence>
<keyword evidence="4 5" id="KW-0472">Membrane</keyword>
<feature type="transmembrane region" description="Helical" evidence="5">
    <location>
        <begin position="153"/>
        <end position="171"/>
    </location>
</feature>
<keyword evidence="7" id="KW-0378">Hydrolase</keyword>
<proteinExistence type="predicted"/>
<comment type="caution">
    <text evidence="7">The sequence shown here is derived from an EMBL/GenBank/DDBJ whole genome shotgun (WGS) entry which is preliminary data.</text>
</comment>